<sequence length="129" mass="15151">MRIGNIILIFFSLLMISCATNTFRRLEGKQGIFIGSKIPAKIYVNGELKGNTNSILHLSYKEPQKLRLEADGYETYESEIETSLRLSYWVNYFFLPFAPIALYIDYKNNEMYGFKNPVQYIELTKKERR</sequence>
<dbReference type="InterPro" id="IPR013229">
    <property type="entry name" value="PEGA"/>
</dbReference>
<dbReference type="EMBL" id="RQFY01000006">
    <property type="protein sequence ID" value="TGL32573.1"/>
    <property type="molecule type" value="Genomic_DNA"/>
</dbReference>
<dbReference type="PROSITE" id="PS51257">
    <property type="entry name" value="PROKAR_LIPOPROTEIN"/>
    <property type="match status" value="1"/>
</dbReference>
<dbReference type="AlphaFoldDB" id="A0A4R9J4C9"/>
<name>A0A4R9J4C9_9LEPT</name>
<feature type="domain" description="PEGA" evidence="1">
    <location>
        <begin position="40"/>
        <end position="92"/>
    </location>
</feature>
<organism evidence="2 3">
    <name type="scientific">Leptospira koniambonensis</name>
    <dbReference type="NCBI Taxonomy" id="2484950"/>
    <lineage>
        <taxon>Bacteria</taxon>
        <taxon>Pseudomonadati</taxon>
        <taxon>Spirochaetota</taxon>
        <taxon>Spirochaetia</taxon>
        <taxon>Leptospirales</taxon>
        <taxon>Leptospiraceae</taxon>
        <taxon>Leptospira</taxon>
    </lineage>
</organism>
<dbReference type="Pfam" id="PF08308">
    <property type="entry name" value="PEGA"/>
    <property type="match status" value="1"/>
</dbReference>
<protein>
    <submittedName>
        <fullName evidence="2">PEGA domain-containing protein</fullName>
    </submittedName>
</protein>
<accession>A0A4R9J4C9</accession>
<evidence type="ECO:0000313" key="3">
    <source>
        <dbReference type="Proteomes" id="UP000297871"/>
    </source>
</evidence>
<evidence type="ECO:0000313" key="2">
    <source>
        <dbReference type="EMBL" id="TGL32573.1"/>
    </source>
</evidence>
<comment type="caution">
    <text evidence="2">The sequence shown here is derived from an EMBL/GenBank/DDBJ whole genome shotgun (WGS) entry which is preliminary data.</text>
</comment>
<dbReference type="RefSeq" id="WP_135615977.1">
    <property type="nucleotide sequence ID" value="NZ_RQFY01000006.1"/>
</dbReference>
<keyword evidence="3" id="KW-1185">Reference proteome</keyword>
<gene>
    <name evidence="2" type="ORF">EHQ52_14925</name>
</gene>
<reference evidence="2" key="1">
    <citation type="journal article" date="2019" name="PLoS Negl. Trop. Dis.">
        <title>Revisiting the worldwide diversity of Leptospira species in the environment.</title>
        <authorList>
            <person name="Vincent A.T."/>
            <person name="Schiettekatte O."/>
            <person name="Bourhy P."/>
            <person name="Veyrier F.J."/>
            <person name="Picardeau M."/>
        </authorList>
    </citation>
    <scope>NUCLEOTIDE SEQUENCE [LARGE SCALE GENOMIC DNA]</scope>
    <source>
        <strain evidence="2">201800265</strain>
    </source>
</reference>
<evidence type="ECO:0000259" key="1">
    <source>
        <dbReference type="Pfam" id="PF08308"/>
    </source>
</evidence>
<proteinExistence type="predicted"/>
<dbReference type="Proteomes" id="UP000297871">
    <property type="component" value="Unassembled WGS sequence"/>
</dbReference>